<reference evidence="3 4" key="1">
    <citation type="submission" date="2018-04" db="EMBL/GenBank/DDBJ databases">
        <authorList>
            <person name="Zhang X."/>
            <person name="Yuan J."/>
            <person name="Li F."/>
            <person name="Xiang J."/>
        </authorList>
    </citation>
    <scope>NUCLEOTIDE SEQUENCE [LARGE SCALE GENOMIC DNA]</scope>
    <source>
        <tissue evidence="3">Muscle</tissue>
    </source>
</reference>
<gene>
    <name evidence="3" type="ORF">C7M84_021987</name>
</gene>
<feature type="region of interest" description="Disordered" evidence="1">
    <location>
        <begin position="264"/>
        <end position="287"/>
    </location>
</feature>
<reference evidence="3 4" key="2">
    <citation type="submission" date="2019-01" db="EMBL/GenBank/DDBJ databases">
        <title>The decoding of complex shrimp genome reveals the adaptation for benthos swimmer, frequently molting mechanism and breeding impact on genome.</title>
        <authorList>
            <person name="Sun Y."/>
            <person name="Gao Y."/>
            <person name="Yu Y."/>
        </authorList>
    </citation>
    <scope>NUCLEOTIDE SEQUENCE [LARGE SCALE GENOMIC DNA]</scope>
    <source>
        <tissue evidence="3">Muscle</tissue>
    </source>
</reference>
<dbReference type="EMBL" id="QCYY01000492">
    <property type="protein sequence ID" value="ROT84824.1"/>
    <property type="molecule type" value="Genomic_DNA"/>
</dbReference>
<protein>
    <submittedName>
        <fullName evidence="3">Uncharacterized protein</fullName>
    </submittedName>
</protein>
<keyword evidence="4" id="KW-1185">Reference proteome</keyword>
<feature type="chain" id="PRO_5019302984" evidence="2">
    <location>
        <begin position="21"/>
        <end position="377"/>
    </location>
</feature>
<name>A0A423U7Y3_PENVA</name>
<dbReference type="AlphaFoldDB" id="A0A423U7Y3"/>
<proteinExistence type="predicted"/>
<sequence length="377" mass="41453">MCGRTCTYFLLAILAWSVSANLTKRDRTPLPLAAIHHNPPFNGIKTKGGTLTETLTNTTFATRHGMGETERKRQISGTAKSGGESAALHRTAEHLEGVVADLNARRKRPRRSGVPWWPPLPRPRRPPTTEPPPLDPLEYVLRRRQRQKQQRRGHYAENRRGSDKAKKNGKKVQRVTFMVPSQSDEDSSVCAPSSGIQAFTLLNFLLAAGCSNLVSSSPYMSAHSAQLIRKHTPYTNSFENSLNARRFPQLPTASLSAAPDAWGAAASPANKTAPGQSTSAAGSCRSDPHEDQVRMALLLSFDLLQAALDEFSDILQDKEPLRNNGVEDGRILISSGDKGMPRRLEVAVGVLRQYACHTLRLARRSGEVAEVVLQELR</sequence>
<organism evidence="3 4">
    <name type="scientific">Penaeus vannamei</name>
    <name type="common">Whiteleg shrimp</name>
    <name type="synonym">Litopenaeus vannamei</name>
    <dbReference type="NCBI Taxonomy" id="6689"/>
    <lineage>
        <taxon>Eukaryota</taxon>
        <taxon>Metazoa</taxon>
        <taxon>Ecdysozoa</taxon>
        <taxon>Arthropoda</taxon>
        <taxon>Crustacea</taxon>
        <taxon>Multicrustacea</taxon>
        <taxon>Malacostraca</taxon>
        <taxon>Eumalacostraca</taxon>
        <taxon>Eucarida</taxon>
        <taxon>Decapoda</taxon>
        <taxon>Dendrobranchiata</taxon>
        <taxon>Penaeoidea</taxon>
        <taxon>Penaeidae</taxon>
        <taxon>Penaeus</taxon>
    </lineage>
</organism>
<keyword evidence="2" id="KW-0732">Signal</keyword>
<feature type="region of interest" description="Disordered" evidence="1">
    <location>
        <begin position="64"/>
        <end position="172"/>
    </location>
</feature>
<feature type="signal peptide" evidence="2">
    <location>
        <begin position="1"/>
        <end position="20"/>
    </location>
</feature>
<evidence type="ECO:0000313" key="4">
    <source>
        <dbReference type="Proteomes" id="UP000283509"/>
    </source>
</evidence>
<evidence type="ECO:0000313" key="3">
    <source>
        <dbReference type="EMBL" id="ROT84824.1"/>
    </source>
</evidence>
<comment type="caution">
    <text evidence="3">The sequence shown here is derived from an EMBL/GenBank/DDBJ whole genome shotgun (WGS) entry which is preliminary data.</text>
</comment>
<feature type="compositionally biased region" description="Pro residues" evidence="1">
    <location>
        <begin position="116"/>
        <end position="135"/>
    </location>
</feature>
<evidence type="ECO:0000256" key="1">
    <source>
        <dbReference type="SAM" id="MobiDB-lite"/>
    </source>
</evidence>
<evidence type="ECO:0000256" key="2">
    <source>
        <dbReference type="SAM" id="SignalP"/>
    </source>
</evidence>
<dbReference type="Proteomes" id="UP000283509">
    <property type="component" value="Unassembled WGS sequence"/>
</dbReference>
<feature type="compositionally biased region" description="Basic residues" evidence="1">
    <location>
        <begin position="142"/>
        <end position="153"/>
    </location>
</feature>
<accession>A0A423U7Y3</accession>
<feature type="compositionally biased region" description="Basic and acidic residues" evidence="1">
    <location>
        <begin position="154"/>
        <end position="166"/>
    </location>
</feature>